<dbReference type="GO" id="GO:0043023">
    <property type="term" value="F:ribosomal large subunit binding"/>
    <property type="evidence" value="ECO:0007669"/>
    <property type="project" value="InterPro"/>
</dbReference>
<dbReference type="Gene3D" id="3.10.290.10">
    <property type="entry name" value="RNA-binding S4 domain"/>
    <property type="match status" value="1"/>
</dbReference>
<evidence type="ECO:0000256" key="3">
    <source>
        <dbReference type="ARBA" id="ARBA00023125"/>
    </source>
</evidence>
<evidence type="ECO:0000256" key="1">
    <source>
        <dbReference type="ARBA" id="ARBA00008396"/>
    </source>
</evidence>
<feature type="region of interest" description="Disordered" evidence="5">
    <location>
        <begin position="102"/>
        <end position="124"/>
    </location>
</feature>
<sequence length="124" mass="14719">MRVDKYLWSIRYFKSRSKATTAVKKGRVKVNSDVVKPSREVYATDIVEVRKDQIDYKIEVLDLPPNRVGAKLVNLYMLDRTPKERLEVKKMIALNQDYYRRKGEGRPTKKDRRELDDLLSQEEE</sequence>
<dbReference type="GO" id="GO:0003727">
    <property type="term" value="F:single-stranded RNA binding"/>
    <property type="evidence" value="ECO:0007669"/>
    <property type="project" value="InterPro"/>
</dbReference>
<organism evidence="7 8">
    <name type="scientific">Nonlabens spongiae</name>
    <dbReference type="NCBI Taxonomy" id="331648"/>
    <lineage>
        <taxon>Bacteria</taxon>
        <taxon>Pseudomonadati</taxon>
        <taxon>Bacteroidota</taxon>
        <taxon>Flavobacteriia</taxon>
        <taxon>Flavobacteriales</taxon>
        <taxon>Flavobacteriaceae</taxon>
        <taxon>Nonlabens</taxon>
    </lineage>
</organism>
<evidence type="ECO:0000256" key="2">
    <source>
        <dbReference type="ARBA" id="ARBA00022884"/>
    </source>
</evidence>
<proteinExistence type="inferred from homology"/>
<dbReference type="PROSITE" id="PS50889">
    <property type="entry name" value="S4"/>
    <property type="match status" value="1"/>
</dbReference>
<dbReference type="InterPro" id="IPR025708">
    <property type="entry name" value="HSP15"/>
</dbReference>
<protein>
    <submittedName>
        <fullName evidence="7">RNA-binding protein</fullName>
    </submittedName>
</protein>
<evidence type="ECO:0000259" key="6">
    <source>
        <dbReference type="SMART" id="SM00363"/>
    </source>
</evidence>
<dbReference type="SMART" id="SM00363">
    <property type="entry name" value="S4"/>
    <property type="match status" value="1"/>
</dbReference>
<feature type="compositionally biased region" description="Basic and acidic residues" evidence="5">
    <location>
        <begin position="102"/>
        <end position="116"/>
    </location>
</feature>
<name>A0A1W6MG70_9FLAO</name>
<dbReference type="Proteomes" id="UP000193431">
    <property type="component" value="Chromosome"/>
</dbReference>
<keyword evidence="8" id="KW-1185">Reference proteome</keyword>
<comment type="similarity">
    <text evidence="1">Belongs to the HSP15 family.</text>
</comment>
<evidence type="ECO:0000256" key="4">
    <source>
        <dbReference type="PROSITE-ProRule" id="PRU00182"/>
    </source>
</evidence>
<dbReference type="RefSeq" id="WP_085765374.1">
    <property type="nucleotide sequence ID" value="NZ_CP019344.1"/>
</dbReference>
<keyword evidence="3" id="KW-0238">DNA-binding</keyword>
<dbReference type="OrthoDB" id="9797176at2"/>
<evidence type="ECO:0000313" key="7">
    <source>
        <dbReference type="EMBL" id="ARN76572.1"/>
    </source>
</evidence>
<dbReference type="CDD" id="cd00165">
    <property type="entry name" value="S4"/>
    <property type="match status" value="1"/>
</dbReference>
<keyword evidence="2 4" id="KW-0694">RNA-binding</keyword>
<dbReference type="Pfam" id="PF01479">
    <property type="entry name" value="S4"/>
    <property type="match status" value="1"/>
</dbReference>
<gene>
    <name evidence="7" type="ORF">BST97_00330</name>
</gene>
<evidence type="ECO:0000256" key="5">
    <source>
        <dbReference type="SAM" id="MobiDB-lite"/>
    </source>
</evidence>
<accession>A0A1W6MG70</accession>
<dbReference type="EMBL" id="CP019344">
    <property type="protein sequence ID" value="ARN76572.1"/>
    <property type="molecule type" value="Genomic_DNA"/>
</dbReference>
<evidence type="ECO:0000313" key="8">
    <source>
        <dbReference type="Proteomes" id="UP000193431"/>
    </source>
</evidence>
<dbReference type="SUPFAM" id="SSF55174">
    <property type="entry name" value="Alpha-L RNA-binding motif"/>
    <property type="match status" value="1"/>
</dbReference>
<dbReference type="PIRSF" id="PIRSF016821">
    <property type="entry name" value="HSP15"/>
    <property type="match status" value="1"/>
</dbReference>
<dbReference type="GO" id="GO:0003677">
    <property type="term" value="F:DNA binding"/>
    <property type="evidence" value="ECO:0007669"/>
    <property type="project" value="UniProtKB-KW"/>
</dbReference>
<dbReference type="STRING" id="331648.BST97_00330"/>
<dbReference type="GO" id="GO:0034605">
    <property type="term" value="P:cellular response to heat"/>
    <property type="evidence" value="ECO:0007669"/>
    <property type="project" value="InterPro"/>
</dbReference>
<dbReference type="AlphaFoldDB" id="A0A1W6MG70"/>
<dbReference type="InterPro" id="IPR002942">
    <property type="entry name" value="S4_RNA-bd"/>
</dbReference>
<dbReference type="InterPro" id="IPR036986">
    <property type="entry name" value="S4_RNA-bd_sf"/>
</dbReference>
<feature type="domain" description="RNA-binding S4" evidence="6">
    <location>
        <begin position="1"/>
        <end position="64"/>
    </location>
</feature>
<reference evidence="7 8" key="1">
    <citation type="submission" date="2016-11" db="EMBL/GenBank/DDBJ databases">
        <title>Trade-off between light-utilization and light-protection in marine flavobacteria.</title>
        <authorList>
            <person name="Kumagai Y."/>
        </authorList>
    </citation>
    <scope>NUCLEOTIDE SEQUENCE [LARGE SCALE GENOMIC DNA]</scope>
    <source>
        <strain evidence="7 8">JCM 13191</strain>
    </source>
</reference>